<dbReference type="SUPFAM" id="SSF54593">
    <property type="entry name" value="Glyoxalase/Bleomycin resistance protein/Dihydroxybiphenyl dioxygenase"/>
    <property type="match status" value="1"/>
</dbReference>
<dbReference type="Proteomes" id="UP000077628">
    <property type="component" value="Unassembled WGS sequence"/>
</dbReference>
<dbReference type="PANTHER" id="PTHR21366">
    <property type="entry name" value="GLYOXALASE FAMILY PROTEIN"/>
    <property type="match status" value="1"/>
</dbReference>
<dbReference type="InterPro" id="IPR029068">
    <property type="entry name" value="Glyas_Bleomycin-R_OHBP_Dase"/>
</dbReference>
<dbReference type="InterPro" id="IPR037523">
    <property type="entry name" value="VOC_core"/>
</dbReference>
<dbReference type="Pfam" id="PF00903">
    <property type="entry name" value="Glyoxalase"/>
    <property type="match status" value="1"/>
</dbReference>
<organism evidence="2 3">
    <name type="scientific">Methylomonas koyamae</name>
    <dbReference type="NCBI Taxonomy" id="702114"/>
    <lineage>
        <taxon>Bacteria</taxon>
        <taxon>Pseudomonadati</taxon>
        <taxon>Pseudomonadota</taxon>
        <taxon>Gammaproteobacteria</taxon>
        <taxon>Methylococcales</taxon>
        <taxon>Methylococcaceae</taxon>
        <taxon>Methylomonas</taxon>
    </lineage>
</organism>
<dbReference type="STRING" id="702114.A1355_16390"/>
<protein>
    <submittedName>
        <fullName evidence="2">Glyoxalase</fullName>
    </submittedName>
</protein>
<gene>
    <name evidence="2" type="ORF">A1355_16390</name>
</gene>
<dbReference type="CDD" id="cd07245">
    <property type="entry name" value="VOC_like"/>
    <property type="match status" value="1"/>
</dbReference>
<dbReference type="InterPro" id="IPR004360">
    <property type="entry name" value="Glyas_Fos-R_dOase_dom"/>
</dbReference>
<dbReference type="EMBL" id="LUUK01000234">
    <property type="protein sequence ID" value="OAI11163.1"/>
    <property type="molecule type" value="Genomic_DNA"/>
</dbReference>
<comment type="caution">
    <text evidence="2">The sequence shown here is derived from an EMBL/GenBank/DDBJ whole genome shotgun (WGS) entry which is preliminary data.</text>
</comment>
<dbReference type="Gene3D" id="3.10.180.10">
    <property type="entry name" value="2,3-Dihydroxybiphenyl 1,2-Dioxygenase, domain 1"/>
    <property type="match status" value="1"/>
</dbReference>
<proteinExistence type="predicted"/>
<dbReference type="RefSeq" id="WP_064031823.1">
    <property type="nucleotide sequence ID" value="NZ_LUUK01000234.1"/>
</dbReference>
<name>A0A177N0U1_9GAMM</name>
<evidence type="ECO:0000259" key="1">
    <source>
        <dbReference type="PROSITE" id="PS51819"/>
    </source>
</evidence>
<sequence>MTAHNFTLHHASLLVSDTEQSLRFYRDVLGMPQTERPDLPFPGAWLQIGAQQIHLLELPNPDPISGRAAHGGRDRHVAMHVDSIDALRESLERGGIEFTLSISGRKALFCRDRDGNALEFIERP</sequence>
<reference evidence="3" key="1">
    <citation type="submission" date="2016-03" db="EMBL/GenBank/DDBJ databases">
        <authorList>
            <person name="Heylen K."/>
            <person name="De Vos P."/>
            <person name="Vekeman B."/>
        </authorList>
    </citation>
    <scope>NUCLEOTIDE SEQUENCE [LARGE SCALE GENOMIC DNA]</scope>
    <source>
        <strain evidence="3">R-45383</strain>
    </source>
</reference>
<dbReference type="PROSITE" id="PS51819">
    <property type="entry name" value="VOC"/>
    <property type="match status" value="1"/>
</dbReference>
<dbReference type="InterPro" id="IPR050383">
    <property type="entry name" value="GlyoxalaseI/FosfomycinResist"/>
</dbReference>
<dbReference type="AlphaFoldDB" id="A0A177N0U1"/>
<accession>A0A177N0U1</accession>
<evidence type="ECO:0000313" key="3">
    <source>
        <dbReference type="Proteomes" id="UP000077628"/>
    </source>
</evidence>
<dbReference type="PANTHER" id="PTHR21366:SF22">
    <property type="entry name" value="VOC DOMAIN-CONTAINING PROTEIN"/>
    <property type="match status" value="1"/>
</dbReference>
<evidence type="ECO:0000313" key="2">
    <source>
        <dbReference type="EMBL" id="OAI11163.1"/>
    </source>
</evidence>
<dbReference type="OrthoDB" id="9804944at2"/>
<feature type="domain" description="VOC" evidence="1">
    <location>
        <begin position="7"/>
        <end position="123"/>
    </location>
</feature>
<keyword evidence="3" id="KW-1185">Reference proteome</keyword>